<reference evidence="11" key="1">
    <citation type="submission" date="2015-03" db="EMBL/GenBank/DDBJ databases">
        <authorList>
            <consortium name="Pathogen Informatics"/>
        </authorList>
    </citation>
    <scope>NUCLEOTIDE SEQUENCE [LARGE SCALE GENOMIC DNA]</scope>
    <source>
        <strain evidence="11">IP27925</strain>
    </source>
</reference>
<evidence type="ECO:0000256" key="5">
    <source>
        <dbReference type="ARBA" id="ARBA00023157"/>
    </source>
</evidence>
<dbReference type="CDD" id="cd03010">
    <property type="entry name" value="TlpA_like_DsbE"/>
    <property type="match status" value="1"/>
</dbReference>
<evidence type="ECO:0000256" key="8">
    <source>
        <dbReference type="SAM" id="Phobius"/>
    </source>
</evidence>
<organism evidence="10 11">
    <name type="scientific">Yersinia aleksiciae</name>
    <dbReference type="NCBI Taxonomy" id="263819"/>
    <lineage>
        <taxon>Bacteria</taxon>
        <taxon>Pseudomonadati</taxon>
        <taxon>Pseudomonadota</taxon>
        <taxon>Gammaproteobacteria</taxon>
        <taxon>Enterobacterales</taxon>
        <taxon>Yersiniaceae</taxon>
        <taxon>Yersinia</taxon>
    </lineage>
</organism>
<dbReference type="InterPro" id="IPR017937">
    <property type="entry name" value="Thioredoxin_CS"/>
</dbReference>
<keyword evidence="4" id="KW-0201">Cytochrome c-type biogenesis</keyword>
<dbReference type="PROSITE" id="PS00194">
    <property type="entry name" value="THIOREDOXIN_1"/>
    <property type="match status" value="1"/>
</dbReference>
<dbReference type="RefSeq" id="WP_050125927.1">
    <property type="nucleotide sequence ID" value="NZ_CABHQD010000414.1"/>
</dbReference>
<dbReference type="AlphaFoldDB" id="A0A0T9U0M1"/>
<feature type="transmembrane region" description="Helical" evidence="8">
    <location>
        <begin position="6"/>
        <end position="25"/>
    </location>
</feature>
<dbReference type="InterPro" id="IPR013766">
    <property type="entry name" value="Thioredoxin_domain"/>
</dbReference>
<dbReference type="Proteomes" id="UP000040088">
    <property type="component" value="Unassembled WGS sequence"/>
</dbReference>
<dbReference type="InterPro" id="IPR013740">
    <property type="entry name" value="Redoxin"/>
</dbReference>
<dbReference type="Pfam" id="PF08534">
    <property type="entry name" value="Redoxin"/>
    <property type="match status" value="1"/>
</dbReference>
<evidence type="ECO:0000259" key="9">
    <source>
        <dbReference type="PROSITE" id="PS51352"/>
    </source>
</evidence>
<protein>
    <recommendedName>
        <fullName evidence="3">Thiol:disulfide interchange protein DsbE</fullName>
    </recommendedName>
    <alternativeName>
        <fullName evidence="7">Cytochrome c biogenesis protein CcmG</fullName>
    </alternativeName>
</protein>
<dbReference type="InterPro" id="IPR050553">
    <property type="entry name" value="Thioredoxin_ResA/DsbE_sf"/>
</dbReference>
<accession>A0A0T9U0M1</accession>
<comment type="subcellular location">
    <subcellularLocation>
        <location evidence="1">Cell inner membrane</location>
        <topology evidence="1">Single-pass membrane protein</topology>
        <orientation evidence="1">Periplasmic side</orientation>
    </subcellularLocation>
</comment>
<keyword evidence="10" id="KW-0413">Isomerase</keyword>
<dbReference type="EMBL" id="CQEM01000008">
    <property type="protein sequence ID" value="CNL12540.1"/>
    <property type="molecule type" value="Genomic_DNA"/>
</dbReference>
<evidence type="ECO:0000256" key="1">
    <source>
        <dbReference type="ARBA" id="ARBA00004383"/>
    </source>
</evidence>
<dbReference type="InterPro" id="IPR004799">
    <property type="entry name" value="Periplasmic_diS_OxRdtase_DsbE"/>
</dbReference>
<dbReference type="GO" id="GO:0016853">
    <property type="term" value="F:isomerase activity"/>
    <property type="evidence" value="ECO:0007669"/>
    <property type="project" value="UniProtKB-KW"/>
</dbReference>
<keyword evidence="6" id="KW-0676">Redox-active center</keyword>
<dbReference type="PROSITE" id="PS51352">
    <property type="entry name" value="THIOREDOXIN_2"/>
    <property type="match status" value="1"/>
</dbReference>
<evidence type="ECO:0000256" key="7">
    <source>
        <dbReference type="ARBA" id="ARBA00032826"/>
    </source>
</evidence>
<dbReference type="STRING" id="28152.CH54_42"/>
<name>A0A0T9U0M1_YERAE</name>
<dbReference type="PANTHER" id="PTHR42852:SF6">
    <property type="entry name" value="THIOL:DISULFIDE INTERCHANGE PROTEIN DSBE"/>
    <property type="match status" value="1"/>
</dbReference>
<evidence type="ECO:0000256" key="2">
    <source>
        <dbReference type="ARBA" id="ARBA00007758"/>
    </source>
</evidence>
<keyword evidence="8" id="KW-1133">Transmembrane helix</keyword>
<dbReference type="GO" id="GO:0005886">
    <property type="term" value="C:plasma membrane"/>
    <property type="evidence" value="ECO:0007669"/>
    <property type="project" value="UniProtKB-SubCell"/>
</dbReference>
<keyword evidence="5" id="KW-1015">Disulfide bond</keyword>
<dbReference type="Gene3D" id="3.40.30.10">
    <property type="entry name" value="Glutaredoxin"/>
    <property type="match status" value="1"/>
</dbReference>
<evidence type="ECO:0000256" key="4">
    <source>
        <dbReference type="ARBA" id="ARBA00022748"/>
    </source>
</evidence>
<keyword evidence="8" id="KW-0812">Transmembrane</keyword>
<dbReference type="GO" id="GO:0015036">
    <property type="term" value="F:disulfide oxidoreductase activity"/>
    <property type="evidence" value="ECO:0007669"/>
    <property type="project" value="InterPro"/>
</dbReference>
<dbReference type="NCBIfam" id="TIGR00385">
    <property type="entry name" value="dsbE"/>
    <property type="match status" value="1"/>
</dbReference>
<dbReference type="PANTHER" id="PTHR42852">
    <property type="entry name" value="THIOL:DISULFIDE INTERCHANGE PROTEIN DSBE"/>
    <property type="match status" value="1"/>
</dbReference>
<proteinExistence type="inferred from homology"/>
<comment type="similarity">
    <text evidence="2">Belongs to the thioredoxin family. DsbE subfamily.</text>
</comment>
<evidence type="ECO:0000256" key="6">
    <source>
        <dbReference type="ARBA" id="ARBA00023284"/>
    </source>
</evidence>
<evidence type="ECO:0000313" key="11">
    <source>
        <dbReference type="Proteomes" id="UP000040088"/>
    </source>
</evidence>
<evidence type="ECO:0000313" key="10">
    <source>
        <dbReference type="EMBL" id="CNL12540.1"/>
    </source>
</evidence>
<dbReference type="GO" id="GO:0017004">
    <property type="term" value="P:cytochrome complex assembly"/>
    <property type="evidence" value="ECO:0007669"/>
    <property type="project" value="UniProtKB-KW"/>
</dbReference>
<feature type="domain" description="Thioredoxin" evidence="9">
    <location>
        <begin position="35"/>
        <end position="174"/>
    </location>
</feature>
<dbReference type="SUPFAM" id="SSF52833">
    <property type="entry name" value="Thioredoxin-like"/>
    <property type="match status" value="1"/>
</dbReference>
<gene>
    <name evidence="10" type="primary">dsbE</name>
    <name evidence="10" type="ORF">ERS008460_01939</name>
</gene>
<sequence length="182" mass="20508">MRQRWPWLMVPILAVLLGAVLYSGLKRDPHRIELAAKDLPFPAFSLSDLQQPTQLITREQLLGKVTVINVWASWCASCKQEMAALGQIANSLPGVQFYGLNYRDERQSALNTLQRYGNPYQKSLYDPQGILALAMGVYGTPETWLIDANGVIRQRYAGEMTPAVWQQQFMPLLAQWTNVGPS</sequence>
<dbReference type="InterPro" id="IPR036249">
    <property type="entry name" value="Thioredoxin-like_sf"/>
</dbReference>
<dbReference type="GO" id="GO:0030288">
    <property type="term" value="C:outer membrane-bounded periplasmic space"/>
    <property type="evidence" value="ECO:0007669"/>
    <property type="project" value="InterPro"/>
</dbReference>
<evidence type="ECO:0000256" key="3">
    <source>
        <dbReference type="ARBA" id="ARBA00013827"/>
    </source>
</evidence>
<keyword evidence="8" id="KW-0472">Membrane</keyword>